<dbReference type="PANTHER" id="PTHR31573">
    <property type="entry name" value="ALPHA-KETOGLUTARATE-DEPENDENT DIOXYGENASE ALKB HOMOLOG 2"/>
    <property type="match status" value="1"/>
</dbReference>
<dbReference type="FunFam" id="2.60.120.590:FF:000004">
    <property type="entry name" value="DNA oxidative demethylase ALKBH2"/>
    <property type="match status" value="1"/>
</dbReference>
<evidence type="ECO:0000256" key="1">
    <source>
        <dbReference type="ARBA" id="ARBA00001954"/>
    </source>
</evidence>
<keyword evidence="8" id="KW-0234">DNA repair</keyword>
<organism evidence="10">
    <name type="scientific">Klosneuvirus KNV1</name>
    <dbReference type="NCBI Taxonomy" id="1977640"/>
    <lineage>
        <taxon>Viruses</taxon>
        <taxon>Varidnaviria</taxon>
        <taxon>Bamfordvirae</taxon>
        <taxon>Nucleocytoviricota</taxon>
        <taxon>Megaviricetes</taxon>
        <taxon>Imitervirales</taxon>
        <taxon>Mimiviridae</taxon>
        <taxon>Klosneuvirinae</taxon>
        <taxon>Klosneuvirus</taxon>
    </lineage>
</organism>
<gene>
    <name evidence="10" type="ORF">Klosneuvirus_2_177</name>
</gene>
<dbReference type="InterPro" id="IPR037151">
    <property type="entry name" value="AlkB-like_sf"/>
</dbReference>
<keyword evidence="3" id="KW-0227">DNA damage</keyword>
<name>A0A1V0SJA2_9VIRU</name>
<comment type="cofactor">
    <cofactor evidence="1">
        <name>Fe(2+)</name>
        <dbReference type="ChEBI" id="CHEBI:29033"/>
    </cofactor>
</comment>
<dbReference type="EMBL" id="KY684109">
    <property type="protein sequence ID" value="ARF11741.1"/>
    <property type="molecule type" value="Genomic_DNA"/>
</dbReference>
<dbReference type="InterPro" id="IPR027450">
    <property type="entry name" value="AlkB-like"/>
</dbReference>
<keyword evidence="5" id="KW-0223">Dioxygenase</keyword>
<evidence type="ECO:0000256" key="5">
    <source>
        <dbReference type="ARBA" id="ARBA00022964"/>
    </source>
</evidence>
<evidence type="ECO:0000256" key="2">
    <source>
        <dbReference type="ARBA" id="ARBA00022723"/>
    </source>
</evidence>
<dbReference type="InterPro" id="IPR005123">
    <property type="entry name" value="Oxoglu/Fe-dep_dioxygenase_dom"/>
</dbReference>
<dbReference type="PANTHER" id="PTHR31573:SF1">
    <property type="entry name" value="DNA OXIDATIVE DEMETHYLASE ALKBH2"/>
    <property type="match status" value="1"/>
</dbReference>
<feature type="domain" description="Fe2OG dioxygenase" evidence="9">
    <location>
        <begin position="119"/>
        <end position="221"/>
    </location>
</feature>
<sequence>MLQQLYNVQSSPKSKSIASWIDHINVYYYSNFLDQHRADKYYNILEQNLTYNSADDSKVKIFGKEYEISRKQVAYGDTGTTYNFAGISVPAKSWDDQSDIVCKVLKNVKKDVENILMRKFNFCLINRYKDGEDSIGAHFDSELGLCTPIYIAGVSLGAIRDVRFTPVNFVPQKIPNGFNLQLDHGSLFVIGHPTNSYWKHSIPKRADVNTPRISLTFRYIDL</sequence>
<dbReference type="Pfam" id="PF13532">
    <property type="entry name" value="2OG-FeII_Oxy_2"/>
    <property type="match status" value="1"/>
</dbReference>
<evidence type="ECO:0000256" key="8">
    <source>
        <dbReference type="ARBA" id="ARBA00023204"/>
    </source>
</evidence>
<protein>
    <submittedName>
        <fullName evidence="10">2OG-FeII oxygenase superfamily protein</fullName>
    </submittedName>
</protein>
<dbReference type="InterPro" id="IPR032852">
    <property type="entry name" value="ALKBH2"/>
</dbReference>
<evidence type="ECO:0000256" key="6">
    <source>
        <dbReference type="ARBA" id="ARBA00023002"/>
    </source>
</evidence>
<dbReference type="Gene3D" id="2.60.120.590">
    <property type="entry name" value="Alpha-ketoglutarate-dependent dioxygenase AlkB-like"/>
    <property type="match status" value="1"/>
</dbReference>
<keyword evidence="4" id="KW-0460">Magnesium</keyword>
<keyword evidence="7" id="KW-0408">Iron</keyword>
<proteinExistence type="predicted"/>
<keyword evidence="6" id="KW-0560">Oxidoreductase</keyword>
<dbReference type="GO" id="GO:0035516">
    <property type="term" value="F:broad specificity oxidative DNA demethylase activity"/>
    <property type="evidence" value="ECO:0007669"/>
    <property type="project" value="TreeGrafter"/>
</dbReference>
<reference evidence="10" key="1">
    <citation type="journal article" date="2017" name="Science">
        <title>Giant viruses with an expanded complement of translation system components.</title>
        <authorList>
            <person name="Schulz F."/>
            <person name="Yutin N."/>
            <person name="Ivanova N.N."/>
            <person name="Ortega D.R."/>
            <person name="Lee T.K."/>
            <person name="Vierheilig J."/>
            <person name="Daims H."/>
            <person name="Horn M."/>
            <person name="Wagner M."/>
            <person name="Jensen G.J."/>
            <person name="Kyrpides N.C."/>
            <person name="Koonin E.V."/>
            <person name="Woyke T."/>
        </authorList>
    </citation>
    <scope>NUCLEOTIDE SEQUENCE</scope>
    <source>
        <strain evidence="10">KNV1</strain>
    </source>
</reference>
<keyword evidence="2" id="KW-0479">Metal-binding</keyword>
<evidence type="ECO:0000256" key="3">
    <source>
        <dbReference type="ARBA" id="ARBA00022763"/>
    </source>
</evidence>
<dbReference type="GO" id="GO:0008198">
    <property type="term" value="F:ferrous iron binding"/>
    <property type="evidence" value="ECO:0007669"/>
    <property type="project" value="TreeGrafter"/>
</dbReference>
<accession>A0A1V0SJA2</accession>
<evidence type="ECO:0000256" key="4">
    <source>
        <dbReference type="ARBA" id="ARBA00022842"/>
    </source>
</evidence>
<dbReference type="GO" id="GO:0051747">
    <property type="term" value="F:cytosine C-5 DNA demethylase activity"/>
    <property type="evidence" value="ECO:0007669"/>
    <property type="project" value="TreeGrafter"/>
</dbReference>
<evidence type="ECO:0000313" key="10">
    <source>
        <dbReference type="EMBL" id="ARF11741.1"/>
    </source>
</evidence>
<evidence type="ECO:0000256" key="7">
    <source>
        <dbReference type="ARBA" id="ARBA00023004"/>
    </source>
</evidence>
<dbReference type="PROSITE" id="PS51471">
    <property type="entry name" value="FE2OG_OXY"/>
    <property type="match status" value="1"/>
</dbReference>
<dbReference type="GO" id="GO:0006307">
    <property type="term" value="P:DNA alkylation repair"/>
    <property type="evidence" value="ECO:0007669"/>
    <property type="project" value="TreeGrafter"/>
</dbReference>
<evidence type="ECO:0000259" key="9">
    <source>
        <dbReference type="PROSITE" id="PS51471"/>
    </source>
</evidence>
<dbReference type="SUPFAM" id="SSF51197">
    <property type="entry name" value="Clavaminate synthase-like"/>
    <property type="match status" value="1"/>
</dbReference>